<evidence type="ECO:0008006" key="4">
    <source>
        <dbReference type="Google" id="ProtNLM"/>
    </source>
</evidence>
<organism evidence="2 3">
    <name type="scientific">Hanseniaspora guilliermondii</name>
    <dbReference type="NCBI Taxonomy" id="56406"/>
    <lineage>
        <taxon>Eukaryota</taxon>
        <taxon>Fungi</taxon>
        <taxon>Dikarya</taxon>
        <taxon>Ascomycota</taxon>
        <taxon>Saccharomycotina</taxon>
        <taxon>Saccharomycetes</taxon>
        <taxon>Saccharomycodales</taxon>
        <taxon>Saccharomycodaceae</taxon>
        <taxon>Hanseniaspora</taxon>
    </lineage>
</organism>
<feature type="signal peptide" evidence="1">
    <location>
        <begin position="1"/>
        <end position="21"/>
    </location>
</feature>
<feature type="chain" id="PRO_5012385588" description="Cell wall protein CWP1" evidence="1">
    <location>
        <begin position="22"/>
        <end position="163"/>
    </location>
</feature>
<dbReference type="EMBL" id="FQNF01000001">
    <property type="protein sequence ID" value="SGZ37891.1"/>
    <property type="molecule type" value="Genomic_DNA"/>
</dbReference>
<protein>
    <recommendedName>
        <fullName evidence="4">Cell wall protein CWP1</fullName>
    </recommendedName>
</protein>
<dbReference type="Proteomes" id="UP000183365">
    <property type="component" value="Unassembled WGS sequence"/>
</dbReference>
<gene>
    <name evidence="2" type="ORF">HGUI_00091</name>
</gene>
<evidence type="ECO:0000256" key="1">
    <source>
        <dbReference type="SAM" id="SignalP"/>
    </source>
</evidence>
<evidence type="ECO:0000313" key="3">
    <source>
        <dbReference type="Proteomes" id="UP000183365"/>
    </source>
</evidence>
<sequence length="163" mass="17746">MQFTSILISLIAFAFIRKACADSVPFTLLSIFSGSVLQYASIAPNEDNILQVASPNHSTGVITDEGFFKINNNTYVYINEKNQYAVSENKCDAVSGFSIKDANINFKYPFAAHNQTEGWILYSQNQSPQDIGIAIAAITRNGSFAPDFNPNTTVSTTTTLSPA</sequence>
<evidence type="ECO:0000313" key="2">
    <source>
        <dbReference type="EMBL" id="SGZ37891.1"/>
    </source>
</evidence>
<dbReference type="AlphaFoldDB" id="A0A1L0AYW8"/>
<keyword evidence="1" id="KW-0732">Signal</keyword>
<accession>A0A1L0AYW8</accession>
<proteinExistence type="predicted"/>
<keyword evidence="3" id="KW-1185">Reference proteome</keyword>
<name>A0A1L0AYW8_9ASCO</name>
<dbReference type="VEuPathDB" id="FungiDB:HGUI_00091"/>
<dbReference type="OrthoDB" id="5415592at2759"/>
<reference evidence="3" key="1">
    <citation type="submission" date="2016-11" db="EMBL/GenBank/DDBJ databases">
        <authorList>
            <person name="Guldener U."/>
        </authorList>
    </citation>
    <scope>NUCLEOTIDE SEQUENCE [LARGE SCALE GENOMIC DNA]</scope>
</reference>